<organism evidence="6 7">
    <name type="scientific">Nocardioides gansuensis</name>
    <dbReference type="NCBI Taxonomy" id="2138300"/>
    <lineage>
        <taxon>Bacteria</taxon>
        <taxon>Bacillati</taxon>
        <taxon>Actinomycetota</taxon>
        <taxon>Actinomycetes</taxon>
        <taxon>Propionibacteriales</taxon>
        <taxon>Nocardioidaceae</taxon>
        <taxon>Nocardioides</taxon>
    </lineage>
</organism>
<dbReference type="GO" id="GO:0016020">
    <property type="term" value="C:membrane"/>
    <property type="evidence" value="ECO:0007669"/>
    <property type="project" value="UniProtKB-SubCell"/>
</dbReference>
<dbReference type="RefSeq" id="WP_116570703.1">
    <property type="nucleotide sequence ID" value="NZ_QDGZ01000001.1"/>
</dbReference>
<dbReference type="Proteomes" id="UP000246018">
    <property type="component" value="Unassembled WGS sequence"/>
</dbReference>
<evidence type="ECO:0000313" key="7">
    <source>
        <dbReference type="Proteomes" id="UP000246018"/>
    </source>
</evidence>
<feature type="transmembrane region" description="Helical" evidence="5">
    <location>
        <begin position="86"/>
        <end position="107"/>
    </location>
</feature>
<name>A0A2T8FFV3_9ACTN</name>
<evidence type="ECO:0000256" key="3">
    <source>
        <dbReference type="ARBA" id="ARBA00022989"/>
    </source>
</evidence>
<dbReference type="GO" id="GO:0016765">
    <property type="term" value="F:transferase activity, transferring alkyl or aryl (other than methyl) groups"/>
    <property type="evidence" value="ECO:0007669"/>
    <property type="project" value="InterPro"/>
</dbReference>
<evidence type="ECO:0000256" key="2">
    <source>
        <dbReference type="ARBA" id="ARBA00022692"/>
    </source>
</evidence>
<keyword evidence="3 5" id="KW-1133">Transmembrane helix</keyword>
<feature type="transmembrane region" description="Helical" evidence="5">
    <location>
        <begin position="45"/>
        <end position="66"/>
    </location>
</feature>
<sequence>MSLRLSVSQSLPVLLTRSAHPRQALLTALALAAAAAIAGRPMREVGLVLVTVLIGQAILGWSNDLADRERDLRHDRPGKPLATGELEPGTVWFVATCALLVVVPLSISHGTLAGGTYLIALLIGFLADRLLRKGRLSFLPWVAQFALYPAFLAYGGWNGVGQTTPPTITMTVLAGLLGLGVHVLRSLPGLVQDHQDGYRTLPLLLALRTGAPRLLVLAGVYTGLVTVALLMSGRTVGLT</sequence>
<comment type="caution">
    <text evidence="6">The sequence shown here is derived from an EMBL/GenBank/DDBJ whole genome shotgun (WGS) entry which is preliminary data.</text>
</comment>
<gene>
    <name evidence="6" type="ORF">DDE18_02920</name>
</gene>
<proteinExistence type="predicted"/>
<accession>A0A2T8FFV3</accession>
<dbReference type="Gene3D" id="1.10.357.140">
    <property type="entry name" value="UbiA prenyltransferase"/>
    <property type="match status" value="1"/>
</dbReference>
<dbReference type="InterPro" id="IPR044878">
    <property type="entry name" value="UbiA_sf"/>
</dbReference>
<feature type="transmembrane region" description="Helical" evidence="5">
    <location>
        <begin position="214"/>
        <end position="233"/>
    </location>
</feature>
<reference evidence="6 7" key="1">
    <citation type="submission" date="2018-04" db="EMBL/GenBank/DDBJ databases">
        <title>Genome of Nocardioides gansuensis WSJ-1.</title>
        <authorList>
            <person name="Wu S."/>
            <person name="Wang G."/>
        </authorList>
    </citation>
    <scope>NUCLEOTIDE SEQUENCE [LARGE SCALE GENOMIC DNA]</scope>
    <source>
        <strain evidence="6 7">WSJ-1</strain>
    </source>
</reference>
<keyword evidence="7" id="KW-1185">Reference proteome</keyword>
<feature type="transmembrane region" description="Helical" evidence="5">
    <location>
        <begin position="138"/>
        <end position="157"/>
    </location>
</feature>
<evidence type="ECO:0000256" key="4">
    <source>
        <dbReference type="ARBA" id="ARBA00023136"/>
    </source>
</evidence>
<dbReference type="OrthoDB" id="3212588at2"/>
<dbReference type="Pfam" id="PF01040">
    <property type="entry name" value="UbiA"/>
    <property type="match status" value="1"/>
</dbReference>
<evidence type="ECO:0008006" key="8">
    <source>
        <dbReference type="Google" id="ProtNLM"/>
    </source>
</evidence>
<evidence type="ECO:0000313" key="6">
    <source>
        <dbReference type="EMBL" id="PVG84570.1"/>
    </source>
</evidence>
<dbReference type="AlphaFoldDB" id="A0A2T8FFV3"/>
<keyword evidence="4 5" id="KW-0472">Membrane</keyword>
<feature type="transmembrane region" description="Helical" evidence="5">
    <location>
        <begin position="163"/>
        <end position="184"/>
    </location>
</feature>
<protein>
    <recommendedName>
        <fullName evidence="8">Prenyltransferase</fullName>
    </recommendedName>
</protein>
<comment type="subcellular location">
    <subcellularLocation>
        <location evidence="1">Membrane</location>
        <topology evidence="1">Multi-pass membrane protein</topology>
    </subcellularLocation>
</comment>
<evidence type="ECO:0000256" key="1">
    <source>
        <dbReference type="ARBA" id="ARBA00004141"/>
    </source>
</evidence>
<dbReference type="InterPro" id="IPR000537">
    <property type="entry name" value="UbiA_prenyltransferase"/>
</dbReference>
<keyword evidence="2 5" id="KW-0812">Transmembrane</keyword>
<evidence type="ECO:0000256" key="5">
    <source>
        <dbReference type="SAM" id="Phobius"/>
    </source>
</evidence>
<dbReference type="EMBL" id="QDGZ01000001">
    <property type="protein sequence ID" value="PVG84570.1"/>
    <property type="molecule type" value="Genomic_DNA"/>
</dbReference>